<proteinExistence type="predicted"/>
<organism evidence="3 4">
    <name type="scientific">Methylobacterium radiotolerans</name>
    <dbReference type="NCBI Taxonomy" id="31998"/>
    <lineage>
        <taxon>Bacteria</taxon>
        <taxon>Pseudomonadati</taxon>
        <taxon>Pseudomonadota</taxon>
        <taxon>Alphaproteobacteria</taxon>
        <taxon>Hyphomicrobiales</taxon>
        <taxon>Methylobacteriaceae</taxon>
        <taxon>Methylobacterium</taxon>
    </lineage>
</organism>
<gene>
    <name evidence="3" type="ORF">MRSR164_09170</name>
</gene>
<accession>A0ABU7T8N4</accession>
<keyword evidence="2" id="KW-0732">Signal</keyword>
<evidence type="ECO:0000313" key="4">
    <source>
        <dbReference type="Proteomes" id="UP001349262"/>
    </source>
</evidence>
<protein>
    <submittedName>
        <fullName evidence="3">Uncharacterized protein</fullName>
    </submittedName>
</protein>
<evidence type="ECO:0000256" key="1">
    <source>
        <dbReference type="SAM" id="MobiDB-lite"/>
    </source>
</evidence>
<comment type="caution">
    <text evidence="3">The sequence shown here is derived from an EMBL/GenBank/DDBJ whole genome shotgun (WGS) entry which is preliminary data.</text>
</comment>
<sequence length="215" mass="22000">MRGAWLILGGLVLTLPGFAPGSARAETGSFFKNMFGGGEGGTSPVTAPKAQDPDDVYCPPVFVPDGGAAVQAFAGAAGDKTRLRHQVVFGRLSRECKARPDGSVAVRVGVELRALLGPAGAPGRFDVPVTISVKYNEKPVMARTHRVAVPVASGSAQGEATVIENDLSVPADKAMGYDIEVSLASAAARAKPVARRRKPAPAAAAAEQSDAPAAE</sequence>
<name>A0ABU7T8N4_9HYPH</name>
<keyword evidence="4" id="KW-1185">Reference proteome</keyword>
<dbReference type="Proteomes" id="UP001349262">
    <property type="component" value="Unassembled WGS sequence"/>
</dbReference>
<reference evidence="3 4" key="1">
    <citation type="journal article" date="2012" name="Genet. Mol. Biol.">
        <title>Analysis of 16S rRNA and mxaF genes revealing insights into Methylobacterium niche-specific plant association.</title>
        <authorList>
            <person name="Dourado M.N."/>
            <person name="Andreote F.D."/>
            <person name="Dini-Andreote F."/>
            <person name="Conti R."/>
            <person name="Araujo J.M."/>
            <person name="Araujo W.L."/>
        </authorList>
    </citation>
    <scope>NUCLEOTIDE SEQUENCE [LARGE SCALE GENOMIC DNA]</scope>
    <source>
        <strain evidence="3 4">SR1.6/4</strain>
    </source>
</reference>
<feature type="region of interest" description="Disordered" evidence="1">
    <location>
        <begin position="187"/>
        <end position="215"/>
    </location>
</feature>
<feature type="compositionally biased region" description="Low complexity" evidence="1">
    <location>
        <begin position="200"/>
        <end position="215"/>
    </location>
</feature>
<evidence type="ECO:0000256" key="2">
    <source>
        <dbReference type="SAM" id="SignalP"/>
    </source>
</evidence>
<evidence type="ECO:0000313" key="3">
    <source>
        <dbReference type="EMBL" id="MEE7456937.1"/>
    </source>
</evidence>
<dbReference type="EMBL" id="MLBY01000004">
    <property type="protein sequence ID" value="MEE7456937.1"/>
    <property type="molecule type" value="Genomic_DNA"/>
</dbReference>
<feature type="signal peptide" evidence="2">
    <location>
        <begin position="1"/>
        <end position="25"/>
    </location>
</feature>
<feature type="chain" id="PRO_5047063241" evidence="2">
    <location>
        <begin position="26"/>
        <end position="215"/>
    </location>
</feature>